<keyword evidence="1" id="KW-0808">Transferase</keyword>
<proteinExistence type="predicted"/>
<dbReference type="Gene3D" id="3.40.50.1820">
    <property type="entry name" value="alpha/beta hydrolase"/>
    <property type="match status" value="1"/>
</dbReference>
<dbReference type="GO" id="GO:0042619">
    <property type="term" value="P:poly-hydroxybutyrate biosynthetic process"/>
    <property type="evidence" value="ECO:0007669"/>
    <property type="project" value="InterPro"/>
</dbReference>
<dbReference type="Pfam" id="PF07167">
    <property type="entry name" value="PhaC_N"/>
    <property type="match status" value="1"/>
</dbReference>
<sequence>MSAATEESPSTVVATVPRLWELVDDRTREQFAESIGRLADRLDRGVIGQYDQASMLPSLARLSSYWATHPDRMMQASLRWTGQAWQAWMAAGARALGADVPGPVEPPRDKRFADKAWTDSPAYWFLHQQHLLLEQAVAEFVDDAELSDSDHQKATFALKTIVDAVSPTNFPATNPTVIKRAVETGGQSVAKGARTFVHDMLVNEGQPEQFAKGVYEVGRELAVTPGKVVFRNDLMELLQYSPTTETVHEIPLLVSPPWINKYYVMDLSPGRSLVQWAVDHGHTVFLISYRNPDQTMADVSMDDYLLSGPMKALDVIGDITGSPKVNLLALCLGGTLAMSTLGYLHAIGDDRVNSATFLNTLVDFSEPGALGVFTDERSVAKLEKSMAKTGFLPGGSMRKTFDLLRGNDLIWNYVVNNWLLGQDPPAFDLLTWNADSTRMPADMHSFYLRSCYLDNQLATGRMELAGTHLDISELDQDMYFLAAEQDHIAPWRSSYRGARLPKGDVRFVLSNSGHIAGIVNPPNPKSRHWVGTTDELPADPDQWKAEATMHPVTWWEDWAEWIGERAGLLTTPPPSGSDDYPALGDAPGTYVLGT</sequence>
<protein>
    <submittedName>
        <fullName evidence="6">Alpha/beta fold hydrolase</fullName>
    </submittedName>
</protein>
<feature type="domain" description="AB hydrolase-1" evidence="4">
    <location>
        <begin position="279"/>
        <end position="521"/>
    </location>
</feature>
<reference evidence="6 7" key="1">
    <citation type="submission" date="2019-05" db="EMBL/GenBank/DDBJ databases">
        <title>Nakamurella sp. N5BH11, whole genome shotgun sequence.</title>
        <authorList>
            <person name="Tuo L."/>
        </authorList>
    </citation>
    <scope>NUCLEOTIDE SEQUENCE [LARGE SCALE GENOMIC DNA]</scope>
    <source>
        <strain evidence="6 7">N5BH11</strain>
    </source>
</reference>
<evidence type="ECO:0000256" key="2">
    <source>
        <dbReference type="ARBA" id="ARBA00023315"/>
    </source>
</evidence>
<accession>A0A4U6QNW4</accession>
<feature type="domain" description="Poly-beta-hydroxybutyrate polymerase N-terminal" evidence="5">
    <location>
        <begin position="108"/>
        <end position="277"/>
    </location>
</feature>
<dbReference type="GO" id="GO:0016787">
    <property type="term" value="F:hydrolase activity"/>
    <property type="evidence" value="ECO:0007669"/>
    <property type="project" value="UniProtKB-KW"/>
</dbReference>
<evidence type="ECO:0000259" key="4">
    <source>
        <dbReference type="Pfam" id="PF00561"/>
    </source>
</evidence>
<keyword evidence="6" id="KW-0378">Hydrolase</keyword>
<evidence type="ECO:0000259" key="5">
    <source>
        <dbReference type="Pfam" id="PF07167"/>
    </source>
</evidence>
<dbReference type="InterPro" id="IPR029058">
    <property type="entry name" value="AB_hydrolase_fold"/>
</dbReference>
<dbReference type="EMBL" id="SZZH01000001">
    <property type="protein sequence ID" value="TKV61752.1"/>
    <property type="molecule type" value="Genomic_DNA"/>
</dbReference>
<dbReference type="Pfam" id="PF00561">
    <property type="entry name" value="Abhydrolase_1"/>
    <property type="match status" value="1"/>
</dbReference>
<evidence type="ECO:0000313" key="6">
    <source>
        <dbReference type="EMBL" id="TKV61752.1"/>
    </source>
</evidence>
<dbReference type="InterPro" id="IPR051321">
    <property type="entry name" value="PHA/PHB_synthase"/>
</dbReference>
<comment type="caution">
    <text evidence="6">The sequence shown here is derived from an EMBL/GenBank/DDBJ whole genome shotgun (WGS) entry which is preliminary data.</text>
</comment>
<feature type="region of interest" description="Disordered" evidence="3">
    <location>
        <begin position="569"/>
        <end position="594"/>
    </location>
</feature>
<evidence type="ECO:0000256" key="1">
    <source>
        <dbReference type="ARBA" id="ARBA00022679"/>
    </source>
</evidence>
<dbReference type="GO" id="GO:0016746">
    <property type="term" value="F:acyltransferase activity"/>
    <property type="evidence" value="ECO:0007669"/>
    <property type="project" value="UniProtKB-KW"/>
</dbReference>
<dbReference type="RefSeq" id="WP_137449057.1">
    <property type="nucleotide sequence ID" value="NZ_SZZH01000001.1"/>
</dbReference>
<organism evidence="6 7">
    <name type="scientific">Nakamurella flava</name>
    <dbReference type="NCBI Taxonomy" id="2576308"/>
    <lineage>
        <taxon>Bacteria</taxon>
        <taxon>Bacillati</taxon>
        <taxon>Actinomycetota</taxon>
        <taxon>Actinomycetes</taxon>
        <taxon>Nakamurellales</taxon>
        <taxon>Nakamurellaceae</taxon>
        <taxon>Nakamurella</taxon>
    </lineage>
</organism>
<dbReference type="SUPFAM" id="SSF53474">
    <property type="entry name" value="alpha/beta-Hydrolases"/>
    <property type="match status" value="1"/>
</dbReference>
<dbReference type="PANTHER" id="PTHR36837:SF5">
    <property type="entry name" value="POLY-3-HYDROXYBUTYRATE SYNTHASE"/>
    <property type="match status" value="1"/>
</dbReference>
<dbReference type="OrthoDB" id="7208816at2"/>
<evidence type="ECO:0000313" key="7">
    <source>
        <dbReference type="Proteomes" id="UP000306985"/>
    </source>
</evidence>
<evidence type="ECO:0000256" key="3">
    <source>
        <dbReference type="SAM" id="MobiDB-lite"/>
    </source>
</evidence>
<name>A0A4U6QNW4_9ACTN</name>
<keyword evidence="2" id="KW-0012">Acyltransferase</keyword>
<dbReference type="Proteomes" id="UP000306985">
    <property type="component" value="Unassembled WGS sequence"/>
</dbReference>
<keyword evidence="7" id="KW-1185">Reference proteome</keyword>
<dbReference type="PANTHER" id="PTHR36837">
    <property type="entry name" value="POLY(3-HYDROXYALKANOATE) POLYMERASE SUBUNIT PHAC"/>
    <property type="match status" value="1"/>
</dbReference>
<dbReference type="InterPro" id="IPR010941">
    <property type="entry name" value="PhaC_N"/>
</dbReference>
<dbReference type="InterPro" id="IPR000073">
    <property type="entry name" value="AB_hydrolase_1"/>
</dbReference>
<dbReference type="AlphaFoldDB" id="A0A4U6QNW4"/>
<gene>
    <name evidence="6" type="ORF">FDO65_09455</name>
</gene>